<dbReference type="EMBL" id="NPKJ01000072">
    <property type="protein sequence ID" value="PAQ05482.1"/>
    <property type="molecule type" value="Genomic_DNA"/>
</dbReference>
<proteinExistence type="predicted"/>
<evidence type="ECO:0000313" key="1">
    <source>
        <dbReference type="EMBL" id="PAQ05482.1"/>
    </source>
</evidence>
<keyword evidence="2" id="KW-1185">Reference proteome</keyword>
<gene>
    <name evidence="1" type="ORF">CIT26_30770</name>
</gene>
<protein>
    <submittedName>
        <fullName evidence="1">Uncharacterized protein</fullName>
    </submittedName>
</protein>
<reference evidence="1 2" key="1">
    <citation type="submission" date="2017-08" db="EMBL/GenBank/DDBJ databases">
        <title>Mesorhizobium wenxinae sp. nov., a novel rhizobial species isolated from root nodules of chickpea (Cicer arietinum L.).</title>
        <authorList>
            <person name="Zhang J."/>
        </authorList>
    </citation>
    <scope>NUCLEOTIDE SEQUENCE [LARGE SCALE GENOMIC DNA]</scope>
    <source>
        <strain evidence="1 2">SDW018</strain>
    </source>
</reference>
<dbReference type="AlphaFoldDB" id="A0A271LBK6"/>
<comment type="caution">
    <text evidence="1">The sequence shown here is derived from an EMBL/GenBank/DDBJ whole genome shotgun (WGS) entry which is preliminary data.</text>
</comment>
<dbReference type="Proteomes" id="UP000216442">
    <property type="component" value="Unassembled WGS sequence"/>
</dbReference>
<name>A0A271LBK6_9HYPH</name>
<organism evidence="1 2">
    <name type="scientific">Mesorhizobium temperatum</name>
    <dbReference type="NCBI Taxonomy" id="241416"/>
    <lineage>
        <taxon>Bacteria</taxon>
        <taxon>Pseudomonadati</taxon>
        <taxon>Pseudomonadota</taxon>
        <taxon>Alphaproteobacteria</taxon>
        <taxon>Hyphomicrobiales</taxon>
        <taxon>Phyllobacteriaceae</taxon>
        <taxon>Mesorhizobium</taxon>
    </lineage>
</organism>
<sequence>MRWTALPPKKEVMMQDAVRTFQMAHAALARLHYPLPDRSAEAEPPADQAFLACGAIIYWLNRDDLSQAERKLNCAGPLAVLSRHEYGVAAAVIGEFFRSNFEHIDRAERLPGPEPLVTSFARDFPDEIAAIYRAALEQPTRQTGYFEFFRIDDVIEKALANLEHSGNANDIQLLRAWSIHPRHGHLAVRAIKTLEDAPQQRQADSGS</sequence>
<evidence type="ECO:0000313" key="2">
    <source>
        <dbReference type="Proteomes" id="UP000216442"/>
    </source>
</evidence>
<accession>A0A271LBK6</accession>